<dbReference type="GO" id="GO:0006412">
    <property type="term" value="P:translation"/>
    <property type="evidence" value="ECO:0007669"/>
    <property type="project" value="TreeGrafter"/>
</dbReference>
<comment type="function">
    <text evidence="8">Required for a late step of 50S ribosomal subunit assembly. Has GTPase activity.</text>
</comment>
<gene>
    <name evidence="11" type="primary">ylqF</name>
    <name evidence="11" type="ORF">DBZ36_19170</name>
</gene>
<name>A0A420E5W2_9ALTE</name>
<keyword evidence="12" id="KW-1185">Reference proteome</keyword>
<dbReference type="PANTHER" id="PTHR45782">
    <property type="entry name" value="MITOCHONDRIAL RIBOSOME-ASSOCIATED GTPASE 1"/>
    <property type="match status" value="1"/>
</dbReference>
<evidence type="ECO:0000256" key="4">
    <source>
        <dbReference type="ARBA" id="ARBA00022741"/>
    </source>
</evidence>
<dbReference type="InterPro" id="IPR016478">
    <property type="entry name" value="GTPase_MTG1"/>
</dbReference>
<feature type="binding site" evidence="9">
    <location>
        <position position="169"/>
    </location>
    <ligand>
        <name>GTP</name>
        <dbReference type="ChEBI" id="CHEBI:37565"/>
    </ligand>
</feature>
<dbReference type="PANTHER" id="PTHR45782:SF4">
    <property type="entry name" value="MITOCHONDRIAL RIBOSOME-ASSOCIATED GTPASE 1"/>
    <property type="match status" value="1"/>
</dbReference>
<evidence type="ECO:0000256" key="8">
    <source>
        <dbReference type="PIRNR" id="PIRNR006230"/>
    </source>
</evidence>
<dbReference type="SUPFAM" id="SSF52540">
    <property type="entry name" value="P-loop containing nucleoside triphosphate hydrolases"/>
    <property type="match status" value="1"/>
</dbReference>
<dbReference type="RefSeq" id="WP_120356597.1">
    <property type="nucleotide sequence ID" value="NZ_RAQO01000012.1"/>
</dbReference>
<dbReference type="Pfam" id="PF01926">
    <property type="entry name" value="MMR_HSR1"/>
    <property type="match status" value="1"/>
</dbReference>
<dbReference type="PIRSF" id="PIRSF006230">
    <property type="entry name" value="MG442"/>
    <property type="match status" value="1"/>
</dbReference>
<evidence type="ECO:0000256" key="1">
    <source>
        <dbReference type="ARBA" id="ARBA00004496"/>
    </source>
</evidence>
<dbReference type="InterPro" id="IPR019991">
    <property type="entry name" value="GTP-bd_ribosome_bgen"/>
</dbReference>
<dbReference type="InterPro" id="IPR023179">
    <property type="entry name" value="GTP-bd_ortho_bundle_sf"/>
</dbReference>
<keyword evidence="7 8" id="KW-0342">GTP-binding</keyword>
<evidence type="ECO:0000256" key="3">
    <source>
        <dbReference type="ARBA" id="ARBA00022490"/>
    </source>
</evidence>
<evidence type="ECO:0000259" key="10">
    <source>
        <dbReference type="Pfam" id="PF01926"/>
    </source>
</evidence>
<comment type="subcellular location">
    <subcellularLocation>
        <location evidence="1 8">Cytoplasm</location>
    </subcellularLocation>
</comment>
<feature type="binding site" evidence="9">
    <location>
        <begin position="125"/>
        <end position="130"/>
    </location>
    <ligand>
        <name>GTP</name>
        <dbReference type="ChEBI" id="CHEBI:37565"/>
    </ligand>
</feature>
<comment type="caution">
    <text evidence="11">The sequence shown here is derived from an EMBL/GenBank/DDBJ whole genome shotgun (WGS) entry which is preliminary data.</text>
</comment>
<keyword evidence="3 8" id="KW-0963">Cytoplasm</keyword>
<dbReference type="OrthoDB" id="9779790at2"/>
<accession>A0A420E5W2</accession>
<dbReference type="GO" id="GO:0003723">
    <property type="term" value="F:RNA binding"/>
    <property type="evidence" value="ECO:0007669"/>
    <property type="project" value="UniProtKB-KW"/>
</dbReference>
<keyword evidence="4 8" id="KW-0547">Nucleotide-binding</keyword>
<comment type="similarity">
    <text evidence="8">Belongs to the TRAFAC class YlqF/YawG GTPase family. MTG1 subfamily.</text>
</comment>
<evidence type="ECO:0000256" key="9">
    <source>
        <dbReference type="PIRSR" id="PIRSR006230-1"/>
    </source>
</evidence>
<feature type="domain" description="G" evidence="10">
    <location>
        <begin position="119"/>
        <end position="174"/>
    </location>
</feature>
<evidence type="ECO:0000256" key="5">
    <source>
        <dbReference type="ARBA" id="ARBA00022801"/>
    </source>
</evidence>
<dbReference type="GO" id="GO:0003924">
    <property type="term" value="F:GTPase activity"/>
    <property type="evidence" value="ECO:0007669"/>
    <property type="project" value="TreeGrafter"/>
</dbReference>
<keyword evidence="5" id="KW-0378">Hydrolase</keyword>
<evidence type="ECO:0000256" key="6">
    <source>
        <dbReference type="ARBA" id="ARBA00022884"/>
    </source>
</evidence>
<organism evidence="11 12">
    <name type="scientific">Alginatibacterium sediminis</name>
    <dbReference type="NCBI Taxonomy" id="2164068"/>
    <lineage>
        <taxon>Bacteria</taxon>
        <taxon>Pseudomonadati</taxon>
        <taxon>Pseudomonadota</taxon>
        <taxon>Gammaproteobacteria</taxon>
        <taxon>Alteromonadales</taxon>
        <taxon>Alteromonadaceae</taxon>
        <taxon>Alginatibacterium</taxon>
    </lineage>
</organism>
<dbReference type="Proteomes" id="UP000286482">
    <property type="component" value="Unassembled WGS sequence"/>
</dbReference>
<dbReference type="Gene3D" id="3.40.50.300">
    <property type="entry name" value="P-loop containing nucleotide triphosphate hydrolases"/>
    <property type="match status" value="1"/>
</dbReference>
<feature type="binding site" evidence="9">
    <location>
        <begin position="58"/>
        <end position="61"/>
    </location>
    <ligand>
        <name>GTP</name>
        <dbReference type="ChEBI" id="CHEBI:37565"/>
    </ligand>
</feature>
<evidence type="ECO:0000313" key="12">
    <source>
        <dbReference type="Proteomes" id="UP000286482"/>
    </source>
</evidence>
<keyword evidence="6" id="KW-0694">RNA-binding</keyword>
<protein>
    <recommendedName>
        <fullName evidence="2 8">Ribosome biogenesis GTPase A</fullName>
    </recommendedName>
</protein>
<evidence type="ECO:0000256" key="7">
    <source>
        <dbReference type="ARBA" id="ARBA00023134"/>
    </source>
</evidence>
<evidence type="ECO:0000256" key="2">
    <source>
        <dbReference type="ARBA" id="ARBA00014898"/>
    </source>
</evidence>
<proteinExistence type="inferred from homology"/>
<sequence length="308" mass="34096">MAIQWYPGHMHKAQKEIGEIMPGVDVIIEVLDARIPYSSENPMVSSLRGDKPCIKVLNKSDLADPELTQAWQAHLEKERGIKTFAISCAQQPQMASQLLKLVRQTVPNKGSADKQINALICGIPNVGKSTLINILAGRIVAKTGNEPAVTKAQQRIRLDGHIVLRDTPGMLWPKFDNEASGYRLAVTGAVKDTAISHDEVAAFAAEYLLLAYPTLIKERYGFESLPESEIELLEEIGRKRGCLVRGGHIDFTKVSTIVLNELRDATLGRITLESPEMAVAEQAAVDIMLAEKAADPNKQKRRKRPRRY</sequence>
<dbReference type="InterPro" id="IPR027417">
    <property type="entry name" value="P-loop_NTPase"/>
</dbReference>
<dbReference type="NCBIfam" id="TIGR03596">
    <property type="entry name" value="GTPase_YlqF"/>
    <property type="match status" value="1"/>
</dbReference>
<dbReference type="GO" id="GO:0005737">
    <property type="term" value="C:cytoplasm"/>
    <property type="evidence" value="ECO:0007669"/>
    <property type="project" value="UniProtKB-SubCell"/>
</dbReference>
<evidence type="ECO:0000313" key="11">
    <source>
        <dbReference type="EMBL" id="RKF13184.1"/>
    </source>
</evidence>
<dbReference type="EMBL" id="RAQO01000012">
    <property type="protein sequence ID" value="RKF13184.1"/>
    <property type="molecule type" value="Genomic_DNA"/>
</dbReference>
<dbReference type="FunFam" id="1.10.1580.10:FF:000003">
    <property type="entry name" value="Ribosome biogenesis GTPase A"/>
    <property type="match status" value="1"/>
</dbReference>
<dbReference type="AlphaFoldDB" id="A0A420E5W2"/>
<dbReference type="CDD" id="cd01856">
    <property type="entry name" value="YlqF"/>
    <property type="match status" value="1"/>
</dbReference>
<dbReference type="FunFam" id="3.40.50.300:FF:000590">
    <property type="entry name" value="Ribosome biogenesis GTPase A"/>
    <property type="match status" value="1"/>
</dbReference>
<reference evidence="11 12" key="1">
    <citation type="submission" date="2018-09" db="EMBL/GenBank/DDBJ databases">
        <authorList>
            <person name="Wang Z."/>
        </authorList>
    </citation>
    <scope>NUCLEOTIDE SEQUENCE [LARGE SCALE GENOMIC DNA]</scope>
    <source>
        <strain evidence="11 12">ALS 81</strain>
    </source>
</reference>
<dbReference type="GO" id="GO:0005525">
    <property type="term" value="F:GTP binding"/>
    <property type="evidence" value="ECO:0007669"/>
    <property type="project" value="UniProtKB-KW"/>
</dbReference>
<dbReference type="Gene3D" id="1.10.1580.10">
    <property type="match status" value="1"/>
</dbReference>
<dbReference type="InterPro" id="IPR006073">
    <property type="entry name" value="GTP-bd"/>
</dbReference>